<dbReference type="Pfam" id="PF12833">
    <property type="entry name" value="HTH_18"/>
    <property type="match status" value="1"/>
</dbReference>
<dbReference type="InterPro" id="IPR028082">
    <property type="entry name" value="Peripla_BP_I"/>
</dbReference>
<dbReference type="PROSITE" id="PS01124">
    <property type="entry name" value="HTH_ARAC_FAMILY_2"/>
    <property type="match status" value="1"/>
</dbReference>
<dbReference type="RefSeq" id="WP_070126427.1">
    <property type="nucleotide sequence ID" value="NZ_MDHN01000037.1"/>
</dbReference>
<dbReference type="OrthoDB" id="8766450at2"/>
<comment type="caution">
    <text evidence="5">The sequence shown here is derived from an EMBL/GenBank/DDBJ whole genome shotgun (WGS) entry which is preliminary data.</text>
</comment>
<dbReference type="Gene3D" id="1.10.10.60">
    <property type="entry name" value="Homeodomain-like"/>
    <property type="match status" value="1"/>
</dbReference>
<dbReference type="InterPro" id="IPR046335">
    <property type="entry name" value="LacI/GalR-like_sensor"/>
</dbReference>
<reference evidence="5 6" key="1">
    <citation type="submission" date="2016-08" db="EMBL/GenBank/DDBJ databases">
        <authorList>
            <person name="Seilhamer J.J."/>
        </authorList>
    </citation>
    <scope>NUCLEOTIDE SEQUENCE [LARGE SCALE GENOMIC DNA]</scope>
    <source>
        <strain evidence="5 6">KCTC 42603</strain>
    </source>
</reference>
<dbReference type="GO" id="GO:0003700">
    <property type="term" value="F:DNA-binding transcription factor activity"/>
    <property type="evidence" value="ECO:0007669"/>
    <property type="project" value="InterPro"/>
</dbReference>
<evidence type="ECO:0000256" key="3">
    <source>
        <dbReference type="ARBA" id="ARBA00023163"/>
    </source>
</evidence>
<dbReference type="InterPro" id="IPR009057">
    <property type="entry name" value="Homeodomain-like_sf"/>
</dbReference>
<accession>A0A1E7Z7X0</accession>
<feature type="domain" description="HTH araC/xylS-type" evidence="4">
    <location>
        <begin position="288"/>
        <end position="386"/>
    </location>
</feature>
<gene>
    <name evidence="5" type="ORF">BFC18_16255</name>
</gene>
<dbReference type="EMBL" id="MDHN01000037">
    <property type="protein sequence ID" value="OFC69628.1"/>
    <property type="molecule type" value="Genomic_DNA"/>
</dbReference>
<keyword evidence="3" id="KW-0804">Transcription</keyword>
<name>A0A1E7Z7X0_9ALTE</name>
<dbReference type="Pfam" id="PF13377">
    <property type="entry name" value="Peripla_BP_3"/>
    <property type="match status" value="1"/>
</dbReference>
<dbReference type="SUPFAM" id="SSF46689">
    <property type="entry name" value="Homeodomain-like"/>
    <property type="match status" value="1"/>
</dbReference>
<protein>
    <submittedName>
        <fullName evidence="5">XylR family transcriptional regulator</fullName>
    </submittedName>
</protein>
<dbReference type="Proteomes" id="UP000175691">
    <property type="component" value="Unassembled WGS sequence"/>
</dbReference>
<sequence>MFEKSHSITLLFNASKVYDRQIVEGIGKYLQTSRADWDLYLEEDFMTRLEHLDEWSGDGIIADFDNPAIERALTKAKVPVVAVGGSYQNKSDYPEVPYVATDNYALVEAAFEHLKQKGIERFAFYGAPVNPQHRWAQERERAMLELTRKEGYECYLYRGHAVRPETWQYSLKRLTDWLRSLPAPTGIVAVTDARARHLLQACDHLGLLIPERFSVIGIDDDELARYLSRVSLTSVKQGCFDMGFQAARMLHRQLQGMPVTKAPVLVPPERVAERQSTDYKAIKDPLVMQAMHFIQHNACRGIKVDQVLDHVGISRSNLEGRFRDERGHSIHTEIHNEKLNRACKMLKETEEPATEIAELCGYPSIQYMYAIFRKHFNQTPVEYRQANRPQSLEDVPDKTLPKFAAL</sequence>
<dbReference type="InterPro" id="IPR054031">
    <property type="entry name" value="XylR_PBP1"/>
</dbReference>
<proteinExistence type="predicted"/>
<dbReference type="Pfam" id="PF22177">
    <property type="entry name" value="PBP1_XylR"/>
    <property type="match status" value="1"/>
</dbReference>
<dbReference type="PANTHER" id="PTHR30146">
    <property type="entry name" value="LACI-RELATED TRANSCRIPTIONAL REPRESSOR"/>
    <property type="match status" value="1"/>
</dbReference>
<evidence type="ECO:0000256" key="2">
    <source>
        <dbReference type="ARBA" id="ARBA00023125"/>
    </source>
</evidence>
<organism evidence="5 6">
    <name type="scientific">Alteromonas confluentis</name>
    <dbReference type="NCBI Taxonomy" id="1656094"/>
    <lineage>
        <taxon>Bacteria</taxon>
        <taxon>Pseudomonadati</taxon>
        <taxon>Pseudomonadota</taxon>
        <taxon>Gammaproteobacteria</taxon>
        <taxon>Alteromonadales</taxon>
        <taxon>Alteromonadaceae</taxon>
        <taxon>Alteromonas/Salinimonas group</taxon>
        <taxon>Alteromonas</taxon>
    </lineage>
</organism>
<dbReference type="InterPro" id="IPR018060">
    <property type="entry name" value="HTH_AraC"/>
</dbReference>
<evidence type="ECO:0000313" key="6">
    <source>
        <dbReference type="Proteomes" id="UP000175691"/>
    </source>
</evidence>
<keyword evidence="1" id="KW-0805">Transcription regulation</keyword>
<evidence type="ECO:0000256" key="1">
    <source>
        <dbReference type="ARBA" id="ARBA00023015"/>
    </source>
</evidence>
<dbReference type="CDD" id="cd01543">
    <property type="entry name" value="PBP1_XylR"/>
    <property type="match status" value="1"/>
</dbReference>
<dbReference type="SUPFAM" id="SSF53822">
    <property type="entry name" value="Periplasmic binding protein-like I"/>
    <property type="match status" value="1"/>
</dbReference>
<dbReference type="PANTHER" id="PTHR30146:SF24">
    <property type="entry name" value="XYLOSE OPERON REGULATORY PROTEIN"/>
    <property type="match status" value="1"/>
</dbReference>
<keyword evidence="2" id="KW-0238">DNA-binding</keyword>
<evidence type="ECO:0000313" key="5">
    <source>
        <dbReference type="EMBL" id="OFC69628.1"/>
    </source>
</evidence>
<dbReference type="AlphaFoldDB" id="A0A1E7Z7X0"/>
<dbReference type="GO" id="GO:0000976">
    <property type="term" value="F:transcription cis-regulatory region binding"/>
    <property type="evidence" value="ECO:0007669"/>
    <property type="project" value="TreeGrafter"/>
</dbReference>
<dbReference type="STRING" id="1656094.BFC18_16255"/>
<dbReference type="Gene3D" id="3.40.50.2300">
    <property type="match status" value="2"/>
</dbReference>
<evidence type="ECO:0000259" key="4">
    <source>
        <dbReference type="PROSITE" id="PS01124"/>
    </source>
</evidence>
<keyword evidence="6" id="KW-1185">Reference proteome</keyword>
<dbReference type="SMART" id="SM00342">
    <property type="entry name" value="HTH_ARAC"/>
    <property type="match status" value="1"/>
</dbReference>